<gene>
    <name evidence="3" type="ORF">CBER1_07000</name>
</gene>
<feature type="signal peptide" evidence="2">
    <location>
        <begin position="1"/>
        <end position="21"/>
    </location>
</feature>
<protein>
    <submittedName>
        <fullName evidence="3">Uncharacterized protein</fullName>
    </submittedName>
</protein>
<dbReference type="STRING" id="357750.A0A2S6CBT1"/>
<feature type="coiled-coil region" evidence="1">
    <location>
        <begin position="329"/>
        <end position="369"/>
    </location>
</feature>
<name>A0A2S6CBT1_9PEZI</name>
<dbReference type="Proteomes" id="UP000237631">
    <property type="component" value="Unassembled WGS sequence"/>
</dbReference>
<reference evidence="4" key="1">
    <citation type="journal article" date="2017" name="bioRxiv">
        <title>Conservation of a gene cluster reveals novel cercosporin biosynthetic mechanisms and extends production to the genus Colletotrichum.</title>
        <authorList>
            <person name="de Jonge R."/>
            <person name="Ebert M.K."/>
            <person name="Huitt-Roehl C.R."/>
            <person name="Pal P."/>
            <person name="Suttle J.C."/>
            <person name="Spanner R.E."/>
            <person name="Neubauer J.D."/>
            <person name="Jurick W.M.II."/>
            <person name="Stott K.A."/>
            <person name="Secor G.A."/>
            <person name="Thomma B.P.H.J."/>
            <person name="Van de Peer Y."/>
            <person name="Townsend C.A."/>
            <person name="Bolton M.D."/>
        </authorList>
    </citation>
    <scope>NUCLEOTIDE SEQUENCE [LARGE SCALE GENOMIC DNA]</scope>
    <source>
        <strain evidence="4">CBS538.71</strain>
    </source>
</reference>
<evidence type="ECO:0000313" key="4">
    <source>
        <dbReference type="Proteomes" id="UP000237631"/>
    </source>
</evidence>
<dbReference type="EMBL" id="PNEN01000500">
    <property type="protein sequence ID" value="PPJ57185.1"/>
    <property type="molecule type" value="Genomic_DNA"/>
</dbReference>
<evidence type="ECO:0000256" key="2">
    <source>
        <dbReference type="SAM" id="SignalP"/>
    </source>
</evidence>
<dbReference type="OrthoDB" id="3641074at2759"/>
<evidence type="ECO:0000256" key="1">
    <source>
        <dbReference type="SAM" id="Coils"/>
    </source>
</evidence>
<keyword evidence="1" id="KW-0175">Coiled coil</keyword>
<feature type="chain" id="PRO_5015572071" evidence="2">
    <location>
        <begin position="22"/>
        <end position="370"/>
    </location>
</feature>
<comment type="caution">
    <text evidence="3">The sequence shown here is derived from an EMBL/GenBank/DDBJ whole genome shotgun (WGS) entry which is preliminary data.</text>
</comment>
<sequence>MKGAISSVLLLASAVSAIAVAEPEAKKVSLPSKPKWQGKPNIIVEREADAKKIQVAKPRFGFCGVAGSNCKREADAEAEAKKIQVARPRFGFCGVAGSNCKRDAKKIQVAKPRFGFCGVAGSNCHRMKRSAEAIADAFAEADPKKIQVARPRFGFCGVAGSNCKRDAKKIQVARPRFGFCGVAGSNCHKARRSLEAVGELAERSYEEIVAREAEAEADPKKIQVARPRFGFCGVAGSNCKRDAEADAKKIQVARPRFGFCGVAGSNCAMVKRNPVYSDEADEQVTDVVNAINEWDPEYLSDLCHSEGGECAALIKARDAFQEIKRDVEEEQYKRGVEDFEGEYKRAEHEEGLEAQLDELEAALDDAVARL</sequence>
<keyword evidence="4" id="KW-1185">Reference proteome</keyword>
<evidence type="ECO:0000313" key="3">
    <source>
        <dbReference type="EMBL" id="PPJ57185.1"/>
    </source>
</evidence>
<dbReference type="AlphaFoldDB" id="A0A2S6CBT1"/>
<keyword evidence="2" id="KW-0732">Signal</keyword>
<proteinExistence type="predicted"/>
<organism evidence="3 4">
    <name type="scientific">Cercospora berteroae</name>
    <dbReference type="NCBI Taxonomy" id="357750"/>
    <lineage>
        <taxon>Eukaryota</taxon>
        <taxon>Fungi</taxon>
        <taxon>Dikarya</taxon>
        <taxon>Ascomycota</taxon>
        <taxon>Pezizomycotina</taxon>
        <taxon>Dothideomycetes</taxon>
        <taxon>Dothideomycetidae</taxon>
        <taxon>Mycosphaerellales</taxon>
        <taxon>Mycosphaerellaceae</taxon>
        <taxon>Cercospora</taxon>
    </lineage>
</organism>
<accession>A0A2S6CBT1</accession>